<dbReference type="GO" id="GO:0009073">
    <property type="term" value="P:aromatic amino acid family biosynthetic process"/>
    <property type="evidence" value="ECO:0007669"/>
    <property type="project" value="UniProtKB-KW"/>
</dbReference>
<evidence type="ECO:0000256" key="5">
    <source>
        <dbReference type="ARBA" id="ARBA00023141"/>
    </source>
</evidence>
<dbReference type="EMBL" id="JACICC010000010">
    <property type="protein sequence ID" value="MBB3811044.1"/>
    <property type="molecule type" value="Genomic_DNA"/>
</dbReference>
<accession>A0A7W5Z7D2</accession>
<keyword evidence="5 7" id="KW-0057">Aromatic amino acid biosynthesis</keyword>
<feature type="binding site" evidence="7">
    <location>
        <position position="75"/>
    </location>
    <ligand>
        <name>shikimate</name>
        <dbReference type="ChEBI" id="CHEBI:36208"/>
    </ligand>
</feature>
<dbReference type="InterPro" id="IPR046346">
    <property type="entry name" value="Aminoacid_DH-like_N_sf"/>
</dbReference>
<dbReference type="Gene3D" id="3.40.50.720">
    <property type="entry name" value="NAD(P)-binding Rossmann-like Domain"/>
    <property type="match status" value="1"/>
</dbReference>
<dbReference type="InterPro" id="IPR013708">
    <property type="entry name" value="Shikimate_DH-bd_N"/>
</dbReference>
<organism evidence="11 12">
    <name type="scientific">Pseudochelatococcus contaminans</name>
    <dbReference type="NCBI Taxonomy" id="1538103"/>
    <lineage>
        <taxon>Bacteria</taxon>
        <taxon>Pseudomonadati</taxon>
        <taxon>Pseudomonadota</taxon>
        <taxon>Alphaproteobacteria</taxon>
        <taxon>Hyphomicrobiales</taxon>
        <taxon>Chelatococcaceae</taxon>
        <taxon>Pseudochelatococcus</taxon>
    </lineage>
</organism>
<reference evidence="11 12" key="1">
    <citation type="submission" date="2020-08" db="EMBL/GenBank/DDBJ databases">
        <title>Genomic Encyclopedia of Type Strains, Phase IV (KMG-IV): sequencing the most valuable type-strain genomes for metagenomic binning, comparative biology and taxonomic classification.</title>
        <authorList>
            <person name="Goeker M."/>
        </authorList>
    </citation>
    <scope>NUCLEOTIDE SEQUENCE [LARGE SCALE GENOMIC DNA]</scope>
    <source>
        <strain evidence="11 12">DSM 28760</strain>
    </source>
</reference>
<feature type="binding site" evidence="7">
    <location>
        <position position="90"/>
    </location>
    <ligand>
        <name>shikimate</name>
        <dbReference type="ChEBI" id="CHEBI:36208"/>
    </ligand>
</feature>
<dbReference type="InterPro" id="IPR006151">
    <property type="entry name" value="Shikm_DH/Glu-tRNA_Rdtase"/>
</dbReference>
<dbReference type="GO" id="GO:0019632">
    <property type="term" value="P:shikimate metabolic process"/>
    <property type="evidence" value="ECO:0007669"/>
    <property type="project" value="TreeGrafter"/>
</dbReference>
<evidence type="ECO:0000256" key="1">
    <source>
        <dbReference type="ARBA" id="ARBA00004871"/>
    </source>
</evidence>
<feature type="active site" description="Proton acceptor" evidence="7">
    <location>
        <position position="54"/>
    </location>
</feature>
<evidence type="ECO:0000313" key="11">
    <source>
        <dbReference type="EMBL" id="MBB3811044.1"/>
    </source>
</evidence>
<dbReference type="InterPro" id="IPR036291">
    <property type="entry name" value="NAD(P)-bd_dom_sf"/>
</dbReference>
<comment type="pathway">
    <text evidence="1 7">Metabolic intermediate biosynthesis; chorismate biosynthesis; chorismate from D-erythrose 4-phosphate and phosphoenolpyruvate: step 4/7.</text>
</comment>
<feature type="domain" description="Shikimate dehydrogenase substrate binding N-terminal" evidence="9">
    <location>
        <begin position="2"/>
        <end position="77"/>
    </location>
</feature>
<evidence type="ECO:0000259" key="8">
    <source>
        <dbReference type="Pfam" id="PF01488"/>
    </source>
</evidence>
<feature type="binding site" evidence="7">
    <location>
        <position position="50"/>
    </location>
    <ligand>
        <name>shikimate</name>
        <dbReference type="ChEBI" id="CHEBI:36208"/>
    </ligand>
</feature>
<dbReference type="AlphaFoldDB" id="A0A7W5Z7D2"/>
<dbReference type="UniPathway" id="UPA00053">
    <property type="reaction ID" value="UER00087"/>
</dbReference>
<keyword evidence="3 7" id="KW-0521">NADP</keyword>
<dbReference type="GO" id="GO:0050661">
    <property type="term" value="F:NADP binding"/>
    <property type="evidence" value="ECO:0007669"/>
    <property type="project" value="TreeGrafter"/>
</dbReference>
<dbReference type="EC" id="1.1.1.25" evidence="2 7"/>
<keyword evidence="4 7" id="KW-0560">Oxidoreductase</keyword>
<dbReference type="HAMAP" id="MF_00222">
    <property type="entry name" value="Shikimate_DH_AroE"/>
    <property type="match status" value="1"/>
</dbReference>
<comment type="subunit">
    <text evidence="7">Homodimer.</text>
</comment>
<comment type="catalytic activity">
    <reaction evidence="6 7">
        <text>shikimate + NADP(+) = 3-dehydroshikimate + NADPH + H(+)</text>
        <dbReference type="Rhea" id="RHEA:17737"/>
        <dbReference type="ChEBI" id="CHEBI:15378"/>
        <dbReference type="ChEBI" id="CHEBI:16630"/>
        <dbReference type="ChEBI" id="CHEBI:36208"/>
        <dbReference type="ChEBI" id="CHEBI:57783"/>
        <dbReference type="ChEBI" id="CHEBI:58349"/>
        <dbReference type="EC" id="1.1.1.25"/>
    </reaction>
</comment>
<feature type="binding site" evidence="7">
    <location>
        <position position="212"/>
    </location>
    <ligand>
        <name>shikimate</name>
        <dbReference type="ChEBI" id="CHEBI:36208"/>
    </ligand>
</feature>
<proteinExistence type="inferred from homology"/>
<evidence type="ECO:0000256" key="3">
    <source>
        <dbReference type="ARBA" id="ARBA00022857"/>
    </source>
</evidence>
<evidence type="ECO:0000259" key="9">
    <source>
        <dbReference type="Pfam" id="PF08501"/>
    </source>
</evidence>
<dbReference type="GO" id="GO:0005829">
    <property type="term" value="C:cytosol"/>
    <property type="evidence" value="ECO:0007669"/>
    <property type="project" value="TreeGrafter"/>
</dbReference>
<feature type="domain" description="Quinate/shikimate 5-dehydrogenase/glutamyl-tRNA reductase" evidence="8">
    <location>
        <begin position="112"/>
        <end position="156"/>
    </location>
</feature>
<gene>
    <name evidence="7" type="primary">aroE</name>
    <name evidence="11" type="ORF">FHS81_003155</name>
</gene>
<feature type="binding site" evidence="7">
    <location>
        <position position="240"/>
    </location>
    <ligand>
        <name>shikimate</name>
        <dbReference type="ChEBI" id="CHEBI:36208"/>
    </ligand>
</feature>
<dbReference type="GO" id="GO:0004764">
    <property type="term" value="F:shikimate 3-dehydrogenase (NADP+) activity"/>
    <property type="evidence" value="ECO:0007669"/>
    <property type="project" value="UniProtKB-UniRule"/>
</dbReference>
<evidence type="ECO:0000259" key="10">
    <source>
        <dbReference type="Pfam" id="PF18317"/>
    </source>
</evidence>
<dbReference type="GO" id="GO:0009423">
    <property type="term" value="P:chorismate biosynthetic process"/>
    <property type="evidence" value="ECO:0007669"/>
    <property type="project" value="UniProtKB-UniRule"/>
</dbReference>
<evidence type="ECO:0000256" key="6">
    <source>
        <dbReference type="ARBA" id="ARBA00049442"/>
    </source>
</evidence>
<evidence type="ECO:0000256" key="4">
    <source>
        <dbReference type="ARBA" id="ARBA00023002"/>
    </source>
</evidence>
<evidence type="ECO:0000256" key="2">
    <source>
        <dbReference type="ARBA" id="ARBA00012962"/>
    </source>
</evidence>
<sequence>MHSRSPLVHGFWLREYGLPGAYEFAETKPEDLPAFLRSLHANGFVGGNVTIPHKEAAFALADQVTETARVLEASNTLWFTDGQLWADNTDVEGFLANLDAGAPGWETGARIATVLGAGGAARAIVYGLLRRGVERVVVVNRTPERVEALAAHLGQHFGSGRIVAAGWGDVAAHLPKSSLLVNTTSLGMAHQPPLDIDISGLPDDAVVTDAVYVPLKTPLIALAENRGLRTVGGLGMLLHQAVPGFERWFGMRPEVTPDLIALVEADILRAHPEVAQ</sequence>
<dbReference type="Gene3D" id="3.40.50.10860">
    <property type="entry name" value="Leucine Dehydrogenase, chain A, domain 1"/>
    <property type="match status" value="1"/>
</dbReference>
<comment type="function">
    <text evidence="7">Involved in the biosynthesis of the chorismate, which leads to the biosynthesis of aromatic amino acids. Catalyzes the reversible NADPH linked reduction of 3-dehydroshikimate (DHSA) to yield shikimate (SA).</text>
</comment>
<feature type="binding site" evidence="7">
    <location>
        <begin position="3"/>
        <end position="5"/>
    </location>
    <ligand>
        <name>shikimate</name>
        <dbReference type="ChEBI" id="CHEBI:36208"/>
    </ligand>
</feature>
<feature type="binding site" evidence="7">
    <location>
        <position position="66"/>
    </location>
    <ligand>
        <name>NADP(+)</name>
        <dbReference type="ChEBI" id="CHEBI:58349"/>
    </ligand>
</feature>
<dbReference type="CDD" id="cd01065">
    <property type="entry name" value="NAD_bind_Shikimate_DH"/>
    <property type="match status" value="1"/>
</dbReference>
<dbReference type="InterPro" id="IPR022893">
    <property type="entry name" value="Shikimate_DH_fam"/>
</dbReference>
<protein>
    <recommendedName>
        <fullName evidence="2 7">Shikimate dehydrogenase (NADP(+))</fullName>
        <shortName evidence="7">SDH</shortName>
        <ecNumber evidence="2 7">1.1.1.25</ecNumber>
    </recommendedName>
</protein>
<dbReference type="Pfam" id="PF01488">
    <property type="entry name" value="Shikimate_DH"/>
    <property type="match status" value="1"/>
</dbReference>
<comment type="similarity">
    <text evidence="7">Belongs to the shikimate dehydrogenase family.</text>
</comment>
<dbReference type="NCBIfam" id="NF001312">
    <property type="entry name" value="PRK00258.1-4"/>
    <property type="match status" value="1"/>
</dbReference>
<dbReference type="SUPFAM" id="SSF53223">
    <property type="entry name" value="Aminoacid dehydrogenase-like, N-terminal domain"/>
    <property type="match status" value="1"/>
</dbReference>
<comment type="caution">
    <text evidence="11">The sequence shown here is derived from an EMBL/GenBank/DDBJ whole genome shotgun (WGS) entry which is preliminary data.</text>
</comment>
<keyword evidence="7" id="KW-0028">Amino-acid biosynthesis</keyword>
<feature type="binding site" evidence="7">
    <location>
        <position position="233"/>
    </location>
    <ligand>
        <name>NADP(+)</name>
        <dbReference type="ChEBI" id="CHEBI:58349"/>
    </ligand>
</feature>
<name>A0A7W5Z7D2_9HYPH</name>
<dbReference type="Proteomes" id="UP000537592">
    <property type="component" value="Unassembled WGS sequence"/>
</dbReference>
<dbReference type="Pfam" id="PF08501">
    <property type="entry name" value="Shikimate_dh_N"/>
    <property type="match status" value="1"/>
</dbReference>
<keyword evidence="12" id="KW-1185">Reference proteome</keyword>
<feature type="binding site" evidence="7">
    <location>
        <begin position="116"/>
        <end position="120"/>
    </location>
    <ligand>
        <name>NADP(+)</name>
        <dbReference type="ChEBI" id="CHEBI:58349"/>
    </ligand>
</feature>
<dbReference type="InterPro" id="IPR041121">
    <property type="entry name" value="SDH_C"/>
</dbReference>
<feature type="domain" description="SDH C-terminal" evidence="10">
    <location>
        <begin position="233"/>
        <end position="255"/>
    </location>
</feature>
<dbReference type="Pfam" id="PF18317">
    <property type="entry name" value="SDH_C"/>
    <property type="match status" value="1"/>
</dbReference>
<dbReference type="GO" id="GO:0008652">
    <property type="term" value="P:amino acid biosynthetic process"/>
    <property type="evidence" value="ECO:0007669"/>
    <property type="project" value="UniProtKB-KW"/>
</dbReference>
<feature type="binding site" evidence="7">
    <location>
        <begin position="140"/>
        <end position="145"/>
    </location>
    <ligand>
        <name>NADP(+)</name>
        <dbReference type="ChEBI" id="CHEBI:58349"/>
    </ligand>
</feature>
<evidence type="ECO:0000313" key="12">
    <source>
        <dbReference type="Proteomes" id="UP000537592"/>
    </source>
</evidence>
<dbReference type="PANTHER" id="PTHR21089:SF1">
    <property type="entry name" value="BIFUNCTIONAL 3-DEHYDROQUINATE DEHYDRATASE_SHIKIMATE DEHYDROGENASE, CHLOROPLASTIC"/>
    <property type="match status" value="1"/>
</dbReference>
<dbReference type="SUPFAM" id="SSF51735">
    <property type="entry name" value="NAD(P)-binding Rossmann-fold domains"/>
    <property type="match status" value="1"/>
</dbReference>
<evidence type="ECO:0000256" key="7">
    <source>
        <dbReference type="HAMAP-Rule" id="MF_00222"/>
    </source>
</evidence>
<feature type="binding site" evidence="7">
    <location>
        <position position="210"/>
    </location>
    <ligand>
        <name>NADP(+)</name>
        <dbReference type="ChEBI" id="CHEBI:58349"/>
    </ligand>
</feature>
<dbReference type="PANTHER" id="PTHR21089">
    <property type="entry name" value="SHIKIMATE DEHYDROGENASE"/>
    <property type="match status" value="1"/>
</dbReference>